<dbReference type="PANTHER" id="PTHR33755">
    <property type="entry name" value="TOXIN PARE1-RELATED"/>
    <property type="match status" value="1"/>
</dbReference>
<evidence type="ECO:0000313" key="4">
    <source>
        <dbReference type="Proteomes" id="UP000006695"/>
    </source>
</evidence>
<name>A5G524_GEOUR</name>
<organism evidence="3 4">
    <name type="scientific">Geotalea uraniireducens (strain Rf4)</name>
    <name type="common">Geobacter uraniireducens</name>
    <dbReference type="NCBI Taxonomy" id="351605"/>
    <lineage>
        <taxon>Bacteria</taxon>
        <taxon>Pseudomonadati</taxon>
        <taxon>Thermodesulfobacteriota</taxon>
        <taxon>Desulfuromonadia</taxon>
        <taxon>Geobacterales</taxon>
        <taxon>Geobacteraceae</taxon>
        <taxon>Geotalea</taxon>
    </lineage>
</organism>
<dbReference type="STRING" id="351605.Gura_2718"/>
<gene>
    <name evidence="3" type="ordered locus">Gura_2718</name>
</gene>
<evidence type="ECO:0000256" key="1">
    <source>
        <dbReference type="ARBA" id="ARBA00006226"/>
    </source>
</evidence>
<dbReference type="KEGG" id="gur:Gura_2718"/>
<keyword evidence="4" id="KW-1185">Reference proteome</keyword>
<accession>A5G524</accession>
<reference evidence="3 4" key="1">
    <citation type="submission" date="2007-05" db="EMBL/GenBank/DDBJ databases">
        <title>Complete sequence of Geobacter uraniireducens Rf4.</title>
        <authorList>
            <consortium name="US DOE Joint Genome Institute"/>
            <person name="Copeland A."/>
            <person name="Lucas S."/>
            <person name="Lapidus A."/>
            <person name="Barry K."/>
            <person name="Detter J.C."/>
            <person name="Glavina del Rio T."/>
            <person name="Hammon N."/>
            <person name="Israni S."/>
            <person name="Dalin E."/>
            <person name="Tice H."/>
            <person name="Pitluck S."/>
            <person name="Chertkov O."/>
            <person name="Brettin T."/>
            <person name="Bruce D."/>
            <person name="Han C."/>
            <person name="Schmutz J."/>
            <person name="Larimer F."/>
            <person name="Land M."/>
            <person name="Hauser L."/>
            <person name="Kyrpides N."/>
            <person name="Mikhailova N."/>
            <person name="Shelobolina E."/>
            <person name="Aklujkar M."/>
            <person name="Lovley D."/>
            <person name="Richardson P."/>
        </authorList>
    </citation>
    <scope>NUCLEOTIDE SEQUENCE [LARGE SCALE GENOMIC DNA]</scope>
    <source>
        <strain evidence="3 4">Rf4</strain>
    </source>
</reference>
<dbReference type="OrthoDB" id="9798046at2"/>
<dbReference type="InterPro" id="IPR051803">
    <property type="entry name" value="TA_system_RelE-like_toxin"/>
</dbReference>
<dbReference type="Pfam" id="PF05016">
    <property type="entry name" value="ParE_toxin"/>
    <property type="match status" value="1"/>
</dbReference>
<dbReference type="InterPro" id="IPR007712">
    <property type="entry name" value="RelE/ParE_toxin"/>
</dbReference>
<evidence type="ECO:0000256" key="2">
    <source>
        <dbReference type="ARBA" id="ARBA00022649"/>
    </source>
</evidence>
<dbReference type="NCBIfam" id="TIGR02385">
    <property type="entry name" value="RelE_StbE"/>
    <property type="match status" value="1"/>
</dbReference>
<keyword evidence="2" id="KW-1277">Toxin-antitoxin system</keyword>
<sequence>MHVKWTSKARRDLYSVDGYISQDNPTAAAETVLKIIAAVESLSQHAEMGRPGRVPDTRELVIPGLPFIVPYRISSSTIVILRVYHTSRKWPDQL</sequence>
<comment type="similarity">
    <text evidence="1">Belongs to the RelE toxin family.</text>
</comment>
<protein>
    <submittedName>
        <fullName evidence="3">Addiction module toxin, RelE/StbE family</fullName>
    </submittedName>
</protein>
<dbReference type="HOGENOM" id="CLU_147162_11_1_7"/>
<evidence type="ECO:0000313" key="3">
    <source>
        <dbReference type="EMBL" id="ABQ26892.1"/>
    </source>
</evidence>
<dbReference type="RefSeq" id="WP_011939568.1">
    <property type="nucleotide sequence ID" value="NC_009483.1"/>
</dbReference>
<proteinExistence type="inferred from homology"/>
<dbReference type="Proteomes" id="UP000006695">
    <property type="component" value="Chromosome"/>
</dbReference>
<dbReference type="EMBL" id="CP000698">
    <property type="protein sequence ID" value="ABQ26892.1"/>
    <property type="molecule type" value="Genomic_DNA"/>
</dbReference>
<dbReference type="InterPro" id="IPR035093">
    <property type="entry name" value="RelE/ParE_toxin_dom_sf"/>
</dbReference>
<dbReference type="Gene3D" id="3.30.2310.20">
    <property type="entry name" value="RelE-like"/>
    <property type="match status" value="1"/>
</dbReference>
<dbReference type="AlphaFoldDB" id="A5G524"/>